<sequence>MGALLLVCVGGGGFWAGQAAVGTTPYAGDVPSANLTAIATRQSVGRALTLAVTAEQPKVPLTANMLTGVVTRSTGTVNAKQGSILYAVAGIPVRAVQGNEPFYRDLATGASGQDVAQLRGALVAMGYLTIVGDDFDTSTYYAVRAWQRDLGVEETGTVRLGELVAVPRLPAALLVDTKTAAPGNVLAGGEPLVSGARGAPRFTLVVAEEQARLIPKSATITMKYAGQRWRARIQRTEQTDAGDTTIVLTSLSGGPVCRSQCQLVPAGDKTSILAKVTIVPRTTGPGVPVASISTAPDGTTTVQVVDHAGRTTPTPVKVLASQDGVAVVDGLSDGDNVLVFGATTSEARQNPAQESE</sequence>
<reference evidence="3" key="1">
    <citation type="submission" date="2016-10" db="EMBL/GenBank/DDBJ databases">
        <authorList>
            <person name="Varghese N."/>
            <person name="Submissions S."/>
        </authorList>
    </citation>
    <scope>NUCLEOTIDE SEQUENCE [LARGE SCALE GENOMIC DNA]</scope>
    <source>
        <strain evidence="3">DSM 22017</strain>
    </source>
</reference>
<evidence type="ECO:0000313" key="2">
    <source>
        <dbReference type="EMBL" id="SEB99762.1"/>
    </source>
</evidence>
<accession>A0A1H4NYM4</accession>
<dbReference type="STRING" id="402596.SAMN04489844_1475"/>
<dbReference type="AlphaFoldDB" id="A0A1H4NYM4"/>
<dbReference type="InterPro" id="IPR036365">
    <property type="entry name" value="PGBD-like_sf"/>
</dbReference>
<evidence type="ECO:0000313" key="3">
    <source>
        <dbReference type="Proteomes" id="UP000198742"/>
    </source>
</evidence>
<gene>
    <name evidence="2" type="ORF">SAMN04489844_1475</name>
</gene>
<dbReference type="Gene3D" id="2.40.420.20">
    <property type="match status" value="1"/>
</dbReference>
<feature type="domain" description="Peptidoglycan binding-like" evidence="1">
    <location>
        <begin position="111"/>
        <end position="157"/>
    </location>
</feature>
<dbReference type="Pfam" id="PF01471">
    <property type="entry name" value="PG_binding_1"/>
    <property type="match status" value="1"/>
</dbReference>
<protein>
    <submittedName>
        <fullName evidence="2">Putative peptidoglycan binding domain-containing protein</fullName>
    </submittedName>
</protein>
<dbReference type="SUPFAM" id="SSF47090">
    <property type="entry name" value="PGBD-like"/>
    <property type="match status" value="1"/>
</dbReference>
<proteinExistence type="predicted"/>
<dbReference type="InterPro" id="IPR002477">
    <property type="entry name" value="Peptidoglycan-bd-like"/>
</dbReference>
<organism evidence="2 3">
    <name type="scientific">Nocardioides exalbidus</name>
    <dbReference type="NCBI Taxonomy" id="402596"/>
    <lineage>
        <taxon>Bacteria</taxon>
        <taxon>Bacillati</taxon>
        <taxon>Actinomycetota</taxon>
        <taxon>Actinomycetes</taxon>
        <taxon>Propionibacteriales</taxon>
        <taxon>Nocardioidaceae</taxon>
        <taxon>Nocardioides</taxon>
    </lineage>
</organism>
<evidence type="ECO:0000259" key="1">
    <source>
        <dbReference type="Pfam" id="PF01471"/>
    </source>
</evidence>
<name>A0A1H4NYM4_9ACTN</name>
<dbReference type="RefSeq" id="WP_175539599.1">
    <property type="nucleotide sequence ID" value="NZ_FNRT01000002.1"/>
</dbReference>
<dbReference type="EMBL" id="FNRT01000002">
    <property type="protein sequence ID" value="SEB99762.1"/>
    <property type="molecule type" value="Genomic_DNA"/>
</dbReference>
<dbReference type="Proteomes" id="UP000198742">
    <property type="component" value="Unassembled WGS sequence"/>
</dbReference>
<dbReference type="InterPro" id="IPR036366">
    <property type="entry name" value="PGBDSf"/>
</dbReference>
<dbReference type="Gene3D" id="1.10.101.10">
    <property type="entry name" value="PGBD-like superfamily/PGBD"/>
    <property type="match status" value="1"/>
</dbReference>
<keyword evidence="3" id="KW-1185">Reference proteome</keyword>